<dbReference type="InterPro" id="IPR007053">
    <property type="entry name" value="LRAT_dom"/>
</dbReference>
<proteinExistence type="predicted"/>
<evidence type="ECO:0000313" key="2">
    <source>
        <dbReference type="EMBL" id="UXY16399.1"/>
    </source>
</evidence>
<keyword evidence="3" id="KW-0808">Transferase</keyword>
<sequence>MFFNTQPFRIISRPKLTGLGEHWGVQLPDGNVAHLTPEGEQIVSFTEFAQGRPIKEVRRAAPEQRAQIMQRLSLSLQHRGPYRLLDRNCETYATWLLGEKPRSPQVEGVIFLGVIAALLRFA</sequence>
<dbReference type="PROSITE" id="PS51934">
    <property type="entry name" value="LRAT"/>
    <property type="match status" value="1"/>
</dbReference>
<feature type="domain" description="LRAT" evidence="1">
    <location>
        <begin position="12"/>
        <end position="105"/>
    </location>
</feature>
<evidence type="ECO:0000259" key="1">
    <source>
        <dbReference type="PROSITE" id="PS51934"/>
    </source>
</evidence>
<reference evidence="3" key="1">
    <citation type="submission" date="2022-10" db="EMBL/GenBank/DDBJ databases">
        <title>Chitiniphilus purpureus sp. nov., a novel chitin-degrading bacterium isolated from crawfish pond sediment.</title>
        <authorList>
            <person name="Li K."/>
        </authorList>
    </citation>
    <scope>NUCLEOTIDE SEQUENCE</scope>
    <source>
        <strain evidence="3">CD1</strain>
    </source>
</reference>
<keyword evidence="3" id="KW-0012">Acyltransferase</keyword>
<dbReference type="EMBL" id="CP106753">
    <property type="protein sequence ID" value="UXY16399.1"/>
    <property type="molecule type" value="Genomic_DNA"/>
</dbReference>
<evidence type="ECO:0000313" key="4">
    <source>
        <dbReference type="Proteomes" id="UP001061302"/>
    </source>
</evidence>
<protein>
    <submittedName>
        <fullName evidence="3">Lecithin retinol acyltransferase family protein</fullName>
    </submittedName>
</protein>
<name>A0ABY6DQG5_9NEIS</name>
<organism evidence="3 4">
    <name type="scientific">Chitiniphilus purpureus</name>
    <dbReference type="NCBI Taxonomy" id="2981137"/>
    <lineage>
        <taxon>Bacteria</taxon>
        <taxon>Pseudomonadati</taxon>
        <taxon>Pseudomonadota</taxon>
        <taxon>Betaproteobacteria</taxon>
        <taxon>Neisseriales</taxon>
        <taxon>Chitinibacteraceae</taxon>
        <taxon>Chitiniphilus</taxon>
    </lineage>
</organism>
<dbReference type="GO" id="GO:0016746">
    <property type="term" value="F:acyltransferase activity"/>
    <property type="evidence" value="ECO:0007669"/>
    <property type="project" value="UniProtKB-KW"/>
</dbReference>
<dbReference type="RefSeq" id="WP_263125862.1">
    <property type="nucleotide sequence ID" value="NZ_CP106753.1"/>
</dbReference>
<keyword evidence="4" id="KW-1185">Reference proteome</keyword>
<gene>
    <name evidence="2" type="ORF">N8I74_05100</name>
    <name evidence="3" type="ORF">N8I74_05475</name>
</gene>
<dbReference type="Proteomes" id="UP001061302">
    <property type="component" value="Chromosome"/>
</dbReference>
<accession>A0ABY6DQG5</accession>
<evidence type="ECO:0000313" key="3">
    <source>
        <dbReference type="EMBL" id="UXY16473.1"/>
    </source>
</evidence>
<dbReference type="Gene3D" id="3.90.1720.10">
    <property type="entry name" value="endopeptidase domain like (from Nostoc punctiforme)"/>
    <property type="match status" value="1"/>
</dbReference>
<dbReference type="EMBL" id="CP106753">
    <property type="protein sequence ID" value="UXY16473.1"/>
    <property type="molecule type" value="Genomic_DNA"/>
</dbReference>